<dbReference type="Gene3D" id="3.30.450.20">
    <property type="entry name" value="PAS domain"/>
    <property type="match status" value="1"/>
</dbReference>
<keyword evidence="3" id="KW-1185">Reference proteome</keyword>
<dbReference type="EMBL" id="VJWX01000557">
    <property type="protein sequence ID" value="TVT23414.1"/>
    <property type="molecule type" value="Genomic_DNA"/>
</dbReference>
<sequence>MVGGYSAGPGGDAPVVKPDELFFSTTDRRGLIRTGNSVFVRISGFPLEDLTGAPHSIVRHPDMPAGVFRLLWDRLLSGRPAGVYVQNLTKDGESYWVFATVTPLGDGFLSVRVAPQGPLFEAAKQIYRQTLVVEQQARAEGLNRRETAEAGMKHLQRTLGTLGFGSHDEFLAEALSFEVGVRRRLASTGYARPHGQGPTAEVLRSAGALEGQLGELVERLESYRTLCDRLSHASSRVLEVARRLNKAVGAAQYASETVVATAPVLKNVARVMAQPMDRAVGALEELVPRLARLGSLVADLRFRIALAHLHNDMVAAFAAEVVDGLAPHTSLSEVPLLCDALHDGVLEMSERAWQVNRELHEVAALVAEAGLRLEEFRKFLGQWRTLVSRRGAGPALGRLLEPIDDEFVAGWEGLEMLRELGRQFQASVLPLDPAALETWLDRMRDAATASREEP</sequence>
<proteinExistence type="predicted"/>
<dbReference type="Pfam" id="PF08447">
    <property type="entry name" value="PAS_3"/>
    <property type="match status" value="1"/>
</dbReference>
<dbReference type="InterPro" id="IPR035965">
    <property type="entry name" value="PAS-like_dom_sf"/>
</dbReference>
<evidence type="ECO:0000313" key="3">
    <source>
        <dbReference type="Proteomes" id="UP000320011"/>
    </source>
</evidence>
<reference evidence="2 3" key="1">
    <citation type="submission" date="2019-07" db="EMBL/GenBank/DDBJ databases">
        <authorList>
            <person name="Duangmal K."/>
            <person name="Teo W.F.A."/>
        </authorList>
    </citation>
    <scope>NUCLEOTIDE SEQUENCE [LARGE SCALE GENOMIC DNA]</scope>
    <source>
        <strain evidence="2 3">TBRC 6029</strain>
    </source>
</reference>
<evidence type="ECO:0000313" key="2">
    <source>
        <dbReference type="EMBL" id="TVT23414.1"/>
    </source>
</evidence>
<comment type="caution">
    <text evidence="2">The sequence shown here is derived from an EMBL/GenBank/DDBJ whole genome shotgun (WGS) entry which is preliminary data.</text>
</comment>
<organism evidence="2 3">
    <name type="scientific">Amycolatopsis rhizosphaerae</name>
    <dbReference type="NCBI Taxonomy" id="2053003"/>
    <lineage>
        <taxon>Bacteria</taxon>
        <taxon>Bacillati</taxon>
        <taxon>Actinomycetota</taxon>
        <taxon>Actinomycetes</taxon>
        <taxon>Pseudonocardiales</taxon>
        <taxon>Pseudonocardiaceae</taxon>
        <taxon>Amycolatopsis</taxon>
    </lineage>
</organism>
<dbReference type="AlphaFoldDB" id="A0A558AGM1"/>
<dbReference type="Proteomes" id="UP000320011">
    <property type="component" value="Unassembled WGS sequence"/>
</dbReference>
<dbReference type="OrthoDB" id="266313at2"/>
<dbReference type="CDD" id="cd00130">
    <property type="entry name" value="PAS"/>
    <property type="match status" value="1"/>
</dbReference>
<evidence type="ECO:0000259" key="1">
    <source>
        <dbReference type="Pfam" id="PF08447"/>
    </source>
</evidence>
<dbReference type="InterPro" id="IPR013655">
    <property type="entry name" value="PAS_fold_3"/>
</dbReference>
<protein>
    <submittedName>
        <fullName evidence="2">PAS domain-containing protein</fullName>
    </submittedName>
</protein>
<reference evidence="2 3" key="2">
    <citation type="submission" date="2019-08" db="EMBL/GenBank/DDBJ databases">
        <title>Amycolatopsis acidicola sp. nov., isolated from peat swamp forest soil.</title>
        <authorList>
            <person name="Srisuk N."/>
        </authorList>
    </citation>
    <scope>NUCLEOTIDE SEQUENCE [LARGE SCALE GENOMIC DNA]</scope>
    <source>
        <strain evidence="2 3">TBRC 6029</strain>
    </source>
</reference>
<feature type="domain" description="PAS fold-3" evidence="1">
    <location>
        <begin position="36"/>
        <end position="104"/>
    </location>
</feature>
<name>A0A558AGM1_9PSEU</name>
<dbReference type="NCBIfam" id="TIGR00229">
    <property type="entry name" value="sensory_box"/>
    <property type="match status" value="1"/>
</dbReference>
<accession>A0A558AGM1</accession>
<dbReference type="SUPFAM" id="SSF55785">
    <property type="entry name" value="PYP-like sensor domain (PAS domain)"/>
    <property type="match status" value="1"/>
</dbReference>
<gene>
    <name evidence="2" type="ORF">FNH05_33020</name>
</gene>
<dbReference type="InterPro" id="IPR000014">
    <property type="entry name" value="PAS"/>
</dbReference>